<protein>
    <submittedName>
        <fullName evidence="4">Foldase protein PrsA 3</fullName>
        <ecNumber evidence="4">5.2.1.8</ecNumber>
    </submittedName>
</protein>
<dbReference type="InterPro" id="IPR027304">
    <property type="entry name" value="Trigger_fact/SurA_dom_sf"/>
</dbReference>
<evidence type="ECO:0000256" key="1">
    <source>
        <dbReference type="PROSITE-ProRule" id="PRU00278"/>
    </source>
</evidence>
<name>A0A5C5VHE1_9BACT</name>
<keyword evidence="1" id="KW-0697">Rotamase</keyword>
<feature type="chain" id="PRO_5023098751" evidence="2">
    <location>
        <begin position="28"/>
        <end position="374"/>
    </location>
</feature>
<dbReference type="InterPro" id="IPR000297">
    <property type="entry name" value="PPIase_PpiC"/>
</dbReference>
<dbReference type="RefSeq" id="WP_146564736.1">
    <property type="nucleotide sequence ID" value="NZ_SIHJ01000001.1"/>
</dbReference>
<dbReference type="EC" id="5.2.1.8" evidence="4"/>
<dbReference type="InterPro" id="IPR046357">
    <property type="entry name" value="PPIase_dom_sf"/>
</dbReference>
<dbReference type="GO" id="GO:0003755">
    <property type="term" value="F:peptidyl-prolyl cis-trans isomerase activity"/>
    <property type="evidence" value="ECO:0007669"/>
    <property type="project" value="UniProtKB-KW"/>
</dbReference>
<dbReference type="AlphaFoldDB" id="A0A5C5VHE1"/>
<gene>
    <name evidence="4" type="primary">prsA3</name>
    <name evidence="4" type="ORF">KOR34_23470</name>
</gene>
<dbReference type="Gene3D" id="1.10.4030.10">
    <property type="entry name" value="Porin chaperone SurA, peptide-binding domain"/>
    <property type="match status" value="1"/>
</dbReference>
<dbReference type="OrthoDB" id="270355at2"/>
<organism evidence="4 5">
    <name type="scientific">Posidoniimonas corsicana</name>
    <dbReference type="NCBI Taxonomy" id="1938618"/>
    <lineage>
        <taxon>Bacteria</taxon>
        <taxon>Pseudomonadati</taxon>
        <taxon>Planctomycetota</taxon>
        <taxon>Planctomycetia</taxon>
        <taxon>Pirellulales</taxon>
        <taxon>Lacipirellulaceae</taxon>
        <taxon>Posidoniimonas</taxon>
    </lineage>
</organism>
<dbReference type="PANTHER" id="PTHR47245:SF2">
    <property type="entry name" value="PEPTIDYL-PROLYL CIS-TRANS ISOMERASE HP_0175-RELATED"/>
    <property type="match status" value="1"/>
</dbReference>
<evidence type="ECO:0000313" key="5">
    <source>
        <dbReference type="Proteomes" id="UP000316714"/>
    </source>
</evidence>
<dbReference type="SUPFAM" id="SSF54534">
    <property type="entry name" value="FKBP-like"/>
    <property type="match status" value="1"/>
</dbReference>
<keyword evidence="5" id="KW-1185">Reference proteome</keyword>
<dbReference type="EMBL" id="SIHJ01000001">
    <property type="protein sequence ID" value="TWT37397.1"/>
    <property type="molecule type" value="Genomic_DNA"/>
</dbReference>
<keyword evidence="1 4" id="KW-0413">Isomerase</keyword>
<dbReference type="InterPro" id="IPR050245">
    <property type="entry name" value="PrsA_foldase"/>
</dbReference>
<dbReference type="PANTHER" id="PTHR47245">
    <property type="entry name" value="PEPTIDYLPROLYL ISOMERASE"/>
    <property type="match status" value="1"/>
</dbReference>
<reference evidence="4 5" key="1">
    <citation type="submission" date="2019-02" db="EMBL/GenBank/DDBJ databases">
        <title>Deep-cultivation of Planctomycetes and their phenomic and genomic characterization uncovers novel biology.</title>
        <authorList>
            <person name="Wiegand S."/>
            <person name="Jogler M."/>
            <person name="Boedeker C."/>
            <person name="Pinto D."/>
            <person name="Vollmers J."/>
            <person name="Rivas-Marin E."/>
            <person name="Kohn T."/>
            <person name="Peeters S.H."/>
            <person name="Heuer A."/>
            <person name="Rast P."/>
            <person name="Oberbeckmann S."/>
            <person name="Bunk B."/>
            <person name="Jeske O."/>
            <person name="Meyerdierks A."/>
            <person name="Storesund J.E."/>
            <person name="Kallscheuer N."/>
            <person name="Luecker S."/>
            <person name="Lage O.M."/>
            <person name="Pohl T."/>
            <person name="Merkel B.J."/>
            <person name="Hornburger P."/>
            <person name="Mueller R.-W."/>
            <person name="Bruemmer F."/>
            <person name="Labrenz M."/>
            <person name="Spormann A.M."/>
            <person name="Op Den Camp H."/>
            <person name="Overmann J."/>
            <person name="Amann R."/>
            <person name="Jetten M.S.M."/>
            <person name="Mascher T."/>
            <person name="Medema M.H."/>
            <person name="Devos D.P."/>
            <person name="Kaster A.-K."/>
            <person name="Ovreas L."/>
            <person name="Rohde M."/>
            <person name="Galperin M.Y."/>
            <person name="Jogler C."/>
        </authorList>
    </citation>
    <scope>NUCLEOTIDE SEQUENCE [LARGE SCALE GENOMIC DNA]</scope>
    <source>
        <strain evidence="4 5">KOR34</strain>
    </source>
</reference>
<dbReference type="SUPFAM" id="SSF109998">
    <property type="entry name" value="Triger factor/SurA peptide-binding domain-like"/>
    <property type="match status" value="1"/>
</dbReference>
<dbReference type="Pfam" id="PF13145">
    <property type="entry name" value="Rotamase_2"/>
    <property type="match status" value="1"/>
</dbReference>
<keyword evidence="2" id="KW-0732">Signal</keyword>
<evidence type="ECO:0000259" key="3">
    <source>
        <dbReference type="PROSITE" id="PS50198"/>
    </source>
</evidence>
<feature type="domain" description="PpiC" evidence="3">
    <location>
        <begin position="203"/>
        <end position="311"/>
    </location>
</feature>
<dbReference type="Gene3D" id="3.10.50.40">
    <property type="match status" value="1"/>
</dbReference>
<comment type="caution">
    <text evidence="4">The sequence shown here is derived from an EMBL/GenBank/DDBJ whole genome shotgun (WGS) entry which is preliminary data.</text>
</comment>
<evidence type="ECO:0000313" key="4">
    <source>
        <dbReference type="EMBL" id="TWT37397.1"/>
    </source>
</evidence>
<accession>A0A5C5VHE1</accession>
<feature type="signal peptide" evidence="2">
    <location>
        <begin position="1"/>
        <end position="27"/>
    </location>
</feature>
<dbReference type="PROSITE" id="PS50198">
    <property type="entry name" value="PPIC_PPIASE_2"/>
    <property type="match status" value="1"/>
</dbReference>
<dbReference type="Proteomes" id="UP000316714">
    <property type="component" value="Unassembled WGS sequence"/>
</dbReference>
<evidence type="ECO:0000256" key="2">
    <source>
        <dbReference type="SAM" id="SignalP"/>
    </source>
</evidence>
<proteinExistence type="predicted"/>
<sequence precursor="true">MPARLSLAQTTCLALLASIGAPASTTAQPLADGYKQVDTSLQPVDECEVIAKVNGELVLACELLWEANLRIEELKVPREHQDDARRQLMQQLLMQKLDLLMLYSDFRRTVPQADLEKIHESLTKPFEEQELPKLMKQVGAEDQRELQRRLVQLGTSLRERREDFFRMMIARSWAQEGLTFSREVTHQQLLDYYHKTAEKYDYPTQAKWEELAVNFGSYPTKSDAYRAIAGIGNQAFRLVRQQADPTAPAFAELAKSSSQGITAKEGGQHDWTSQGALAAERVDEALFTLPPGQMSPILESSTGFHIVRVLERKEAGRTPFTEVQTEIREKIIDQRFTVAVNEKMKKLKAKSHVWTVYTGDLDNPKLAKQPGAAR</sequence>